<evidence type="ECO:0000256" key="3">
    <source>
        <dbReference type="ARBA" id="ARBA00022989"/>
    </source>
</evidence>
<feature type="transmembrane region" description="Helical" evidence="5">
    <location>
        <begin position="389"/>
        <end position="412"/>
    </location>
</feature>
<dbReference type="KEGG" id="fpf:DCC35_17295"/>
<evidence type="ECO:0000256" key="6">
    <source>
        <dbReference type="RuleBase" id="RU000320"/>
    </source>
</evidence>
<dbReference type="EMBL" id="CP028923">
    <property type="protein sequence ID" value="QCK16365.1"/>
    <property type="molecule type" value="Genomic_DNA"/>
</dbReference>
<dbReference type="PANTHER" id="PTHR22773">
    <property type="entry name" value="NADH DEHYDROGENASE"/>
    <property type="match status" value="1"/>
</dbReference>
<dbReference type="AlphaFoldDB" id="A0A4D7K076"/>
<feature type="transmembrane region" description="Helical" evidence="5">
    <location>
        <begin position="473"/>
        <end position="493"/>
    </location>
</feature>
<comment type="catalytic activity">
    <reaction evidence="5">
        <text>a quinone + NADH + 5 H(+)(in) = a quinol + NAD(+) + 4 H(+)(out)</text>
        <dbReference type="Rhea" id="RHEA:57888"/>
        <dbReference type="ChEBI" id="CHEBI:15378"/>
        <dbReference type="ChEBI" id="CHEBI:24646"/>
        <dbReference type="ChEBI" id="CHEBI:57540"/>
        <dbReference type="ChEBI" id="CHEBI:57945"/>
        <dbReference type="ChEBI" id="CHEBI:132124"/>
    </reaction>
</comment>
<keyword evidence="5" id="KW-1278">Translocase</keyword>
<evidence type="ECO:0000256" key="4">
    <source>
        <dbReference type="ARBA" id="ARBA00023136"/>
    </source>
</evidence>
<feature type="domain" description="NADH:quinone oxidoreductase/Mrp antiporter transmembrane" evidence="7">
    <location>
        <begin position="142"/>
        <end position="427"/>
    </location>
</feature>
<accession>A0A4D7K076</accession>
<feature type="transmembrane region" description="Helical" evidence="5">
    <location>
        <begin position="146"/>
        <end position="167"/>
    </location>
</feature>
<sequence length="510" mass="57232">MMSMILAADISGYIDEIIRSLPLLTTEYTLVLSIVAIIMMDLLFGKQNPQLLYMAATTGLLVALIASINDWNTVEGPQNIFENMIRVNRLSLFLSILLIIATLLTILITSFEKPFKEEKKGEGEYFSLLTLITLGSILMVKANHFLMFFLAIETVSMGSYLIAGFRFDKKGSEGAMKYVLFGAFASAIMLYGISLLYGYTNSFGFIDLTEIAAQGRQIDFGLGFALIMIISGLFFKISIFPFHVWVPDVYKAAPTSITAFFSIVPKIAGLMMMFNIVNRMGINDLEISSISLHLDEMLGIAAIFTLIVSNFSAIWQKSGKRMMAYSSISHAGFMMIAILSLTEMGLYALLFYIFVYILMNYGVFFILIKLENATGSDEIKDFKGMGKAAPVASTALVILMISLTGLPPTAGFTAKFILFTTVWENFELSGQYIYLFLLLIGLGISVVALFYYLRIPYFMYFKESEDKREPVTFNLFELIFLLFLTTPIFLLFFQPDWLFDVINSINFASN</sequence>
<comment type="subunit">
    <text evidence="5">NDH-1 is composed of 14 different subunits. Subunits NuoA, H, J, K, L, M, N constitute the membrane sector of the complex.</text>
</comment>
<keyword evidence="3 5" id="KW-1133">Transmembrane helix</keyword>
<proteinExistence type="inferred from homology"/>
<protein>
    <recommendedName>
        <fullName evidence="5">NADH-quinone oxidoreductase subunit N</fullName>
        <ecNumber evidence="5">7.1.1.-</ecNumber>
    </recommendedName>
    <alternativeName>
        <fullName evidence="5">NADH dehydrogenase I subunit N</fullName>
    </alternativeName>
    <alternativeName>
        <fullName evidence="5">NDH-1 subunit N</fullName>
    </alternativeName>
</protein>
<evidence type="ECO:0000259" key="7">
    <source>
        <dbReference type="Pfam" id="PF00361"/>
    </source>
</evidence>
<feature type="transmembrane region" description="Helical" evidence="5">
    <location>
        <begin position="322"/>
        <end position="341"/>
    </location>
</feature>
<dbReference type="InterPro" id="IPR001750">
    <property type="entry name" value="ND/Mrp_TM"/>
</dbReference>
<dbReference type="GO" id="GO:0012505">
    <property type="term" value="C:endomembrane system"/>
    <property type="evidence" value="ECO:0007669"/>
    <property type="project" value="UniProtKB-SubCell"/>
</dbReference>
<comment type="similarity">
    <text evidence="5">Belongs to the complex I subunit 2 family.</text>
</comment>
<organism evidence="8 9">
    <name type="scientific">Mangrovivirga cuniculi</name>
    <dbReference type="NCBI Taxonomy" id="2715131"/>
    <lineage>
        <taxon>Bacteria</taxon>
        <taxon>Pseudomonadati</taxon>
        <taxon>Bacteroidota</taxon>
        <taxon>Cytophagia</taxon>
        <taxon>Cytophagales</taxon>
        <taxon>Mangrovivirgaceae</taxon>
        <taxon>Mangrovivirga</taxon>
    </lineage>
</organism>
<keyword evidence="5" id="KW-0874">Quinone</keyword>
<evidence type="ECO:0000313" key="9">
    <source>
        <dbReference type="Proteomes" id="UP000298616"/>
    </source>
</evidence>
<dbReference type="HAMAP" id="MF_00445">
    <property type="entry name" value="NDH1_NuoN_1"/>
    <property type="match status" value="1"/>
</dbReference>
<dbReference type="GO" id="GO:0008137">
    <property type="term" value="F:NADH dehydrogenase (ubiquinone) activity"/>
    <property type="evidence" value="ECO:0007669"/>
    <property type="project" value="InterPro"/>
</dbReference>
<gene>
    <name evidence="5" type="primary">nuoN</name>
    <name evidence="8" type="ORF">DCC35_17295</name>
</gene>
<evidence type="ECO:0000313" key="8">
    <source>
        <dbReference type="EMBL" id="QCK16365.1"/>
    </source>
</evidence>
<comment type="subcellular location">
    <subcellularLocation>
        <location evidence="5">Cell membrane</location>
        <topology evidence="5">Multi-pass membrane protein</topology>
    </subcellularLocation>
    <subcellularLocation>
        <location evidence="1">Endomembrane system</location>
        <topology evidence="1">Multi-pass membrane protein</topology>
    </subcellularLocation>
    <subcellularLocation>
        <location evidence="6">Membrane</location>
        <topology evidence="6">Multi-pass membrane protein</topology>
    </subcellularLocation>
</comment>
<dbReference type="Proteomes" id="UP000298616">
    <property type="component" value="Chromosome"/>
</dbReference>
<feature type="transmembrane region" description="Helical" evidence="5">
    <location>
        <begin position="347"/>
        <end position="368"/>
    </location>
</feature>
<keyword evidence="5" id="KW-0813">Transport</keyword>
<evidence type="ECO:0000256" key="1">
    <source>
        <dbReference type="ARBA" id="ARBA00004127"/>
    </source>
</evidence>
<keyword evidence="2 5" id="KW-0812">Transmembrane</keyword>
<feature type="transmembrane region" description="Helical" evidence="5">
    <location>
        <begin position="257"/>
        <end position="277"/>
    </location>
</feature>
<feature type="transmembrane region" description="Helical" evidence="5">
    <location>
        <begin position="179"/>
        <end position="200"/>
    </location>
</feature>
<dbReference type="NCBIfam" id="TIGR01770">
    <property type="entry name" value="NDH_I_N"/>
    <property type="match status" value="1"/>
</dbReference>
<feature type="transmembrane region" description="Helical" evidence="5">
    <location>
        <begin position="28"/>
        <end position="44"/>
    </location>
</feature>
<feature type="transmembrane region" description="Helical" evidence="5">
    <location>
        <begin position="297"/>
        <end position="315"/>
    </location>
</feature>
<keyword evidence="5" id="KW-0520">NAD</keyword>
<keyword evidence="9" id="KW-1185">Reference proteome</keyword>
<comment type="function">
    <text evidence="5">NDH-1 shuttles electrons from NADH, via FMN and iron-sulfur (Fe-S) centers, to quinones in the respiratory chain. The immediate electron acceptor for the enzyme in this species is believed to be a menaquinone. Couples the redox reaction to proton translocation (for every two electrons transferred, four hydrogen ions are translocated across the cytoplasmic membrane), and thus conserves the redox energy in a proton gradient.</text>
</comment>
<keyword evidence="4 5" id="KW-0472">Membrane</keyword>
<dbReference type="InterPro" id="IPR010096">
    <property type="entry name" value="NADH-Q_OxRdtase_suN/2"/>
</dbReference>
<dbReference type="EC" id="7.1.1.-" evidence="5"/>
<dbReference type="Pfam" id="PF00361">
    <property type="entry name" value="Proton_antipo_M"/>
    <property type="match status" value="1"/>
</dbReference>
<reference evidence="8 9" key="1">
    <citation type="submission" date="2018-04" db="EMBL/GenBank/DDBJ databases">
        <title>Complete genome uncultured novel isolate.</title>
        <authorList>
            <person name="Merlino G."/>
        </authorList>
    </citation>
    <scope>NUCLEOTIDE SEQUENCE [LARGE SCALE GENOMIC DNA]</scope>
    <source>
        <strain evidence="9">R1DC9</strain>
    </source>
</reference>
<name>A0A4D7K076_9BACT</name>
<dbReference type="GO" id="GO:0005886">
    <property type="term" value="C:plasma membrane"/>
    <property type="evidence" value="ECO:0007669"/>
    <property type="project" value="UniProtKB-SubCell"/>
</dbReference>
<feature type="transmembrane region" description="Helical" evidence="5">
    <location>
        <begin position="89"/>
        <end position="111"/>
    </location>
</feature>
<keyword evidence="5" id="KW-1003">Cell membrane</keyword>
<dbReference type="GO" id="GO:0050136">
    <property type="term" value="F:NADH dehydrogenase (quinone) (non-electrogenic) activity"/>
    <property type="evidence" value="ECO:0007669"/>
    <property type="project" value="UniProtKB-UniRule"/>
</dbReference>
<feature type="transmembrane region" description="Helical" evidence="5">
    <location>
        <begin position="51"/>
        <end position="69"/>
    </location>
</feature>
<feature type="transmembrane region" description="Helical" evidence="5">
    <location>
        <begin position="220"/>
        <end position="245"/>
    </location>
</feature>
<dbReference type="GO" id="GO:0048038">
    <property type="term" value="F:quinone binding"/>
    <property type="evidence" value="ECO:0007669"/>
    <property type="project" value="UniProtKB-KW"/>
</dbReference>
<feature type="transmembrane region" description="Helical" evidence="5">
    <location>
        <begin position="432"/>
        <end position="453"/>
    </location>
</feature>
<dbReference type="OrthoDB" id="9811718at2"/>
<evidence type="ECO:0000256" key="5">
    <source>
        <dbReference type="HAMAP-Rule" id="MF_00445"/>
    </source>
</evidence>
<dbReference type="GO" id="GO:0042773">
    <property type="term" value="P:ATP synthesis coupled electron transport"/>
    <property type="evidence" value="ECO:0007669"/>
    <property type="project" value="InterPro"/>
</dbReference>
<evidence type="ECO:0000256" key="2">
    <source>
        <dbReference type="ARBA" id="ARBA00022692"/>
    </source>
</evidence>